<dbReference type="InterPro" id="IPR006311">
    <property type="entry name" value="TAT_signal"/>
</dbReference>
<dbReference type="OrthoDB" id="6385145at2"/>
<dbReference type="RefSeq" id="WP_069205317.1">
    <property type="nucleotide sequence ID" value="NZ_CP014168.1"/>
</dbReference>
<reference evidence="1 2" key="1">
    <citation type="submission" date="2016-01" db="EMBL/GenBank/DDBJ databases">
        <title>Complete genome and mega plasmid sequence of Sphingomonas panacis DCY99 elicits systemic resistance in rice to Xanthomonas oryzae.</title>
        <authorList>
            <person name="Kim Y.J."/>
            <person name="Yang D.C."/>
            <person name="Sing P."/>
        </authorList>
    </citation>
    <scope>NUCLEOTIDE SEQUENCE [LARGE SCALE GENOMIC DNA]</scope>
    <source>
        <strain evidence="1 2">DCY99</strain>
    </source>
</reference>
<organism evidence="1 2">
    <name type="scientific">Sphingomonas panacis</name>
    <dbReference type="NCBI Taxonomy" id="1560345"/>
    <lineage>
        <taxon>Bacteria</taxon>
        <taxon>Pseudomonadati</taxon>
        <taxon>Pseudomonadota</taxon>
        <taxon>Alphaproteobacteria</taxon>
        <taxon>Sphingomonadales</taxon>
        <taxon>Sphingomonadaceae</taxon>
        <taxon>Sphingomonas</taxon>
    </lineage>
</organism>
<dbReference type="Proteomes" id="UP000094256">
    <property type="component" value="Chromosome"/>
</dbReference>
<accession>A0A1B3ZBF0</accession>
<dbReference type="EMBL" id="CP014168">
    <property type="protein sequence ID" value="AOH84766.1"/>
    <property type="molecule type" value="Genomic_DNA"/>
</dbReference>
<protein>
    <submittedName>
        <fullName evidence="1">Twin-arginine translocation pathway signal protein</fullName>
    </submittedName>
</protein>
<name>A0A1B3ZBF0_9SPHN</name>
<dbReference type="InterPro" id="IPR027056">
    <property type="entry name" value="Gluconate_2DH_su3"/>
</dbReference>
<dbReference type="STRING" id="1560345.AWL63_13115"/>
<keyword evidence="2" id="KW-1185">Reference proteome</keyword>
<dbReference type="AlphaFoldDB" id="A0A1B3ZBF0"/>
<dbReference type="PROSITE" id="PS51318">
    <property type="entry name" value="TAT"/>
    <property type="match status" value="1"/>
</dbReference>
<dbReference type="Pfam" id="PF13618">
    <property type="entry name" value="Gluconate_2-dh3"/>
    <property type="match status" value="1"/>
</dbReference>
<evidence type="ECO:0000313" key="2">
    <source>
        <dbReference type="Proteomes" id="UP000094256"/>
    </source>
</evidence>
<evidence type="ECO:0000313" key="1">
    <source>
        <dbReference type="EMBL" id="AOH84766.1"/>
    </source>
</evidence>
<sequence>MTVSEAKQWNRRELIGGIALLAAAIGVPAAVVSLSALSADDAPTDRQRAIITAASQHVIPRTATPGAGDVGVGDFVILALAHGLDGTRAPSGAAGMPQLARFQRPDGSLRFLDWLEDALDARGRSDWLARKPAEQSAALARLDAEAFAQGADKHPWRALKALILTGYYTSQAGGSRELRYVLDPGRFDPDLPLAPHTPAFSSDWSAVDFG</sequence>
<gene>
    <name evidence="1" type="ORF">AWL63_13115</name>
</gene>
<proteinExistence type="predicted"/>
<dbReference type="KEGG" id="span:AWL63_13115"/>